<dbReference type="PANTHER" id="PTHR23124">
    <property type="entry name" value="C-TYPE LECTIN DOMAIN-CONTAINING PROTEIN-RELATED-RELATED"/>
    <property type="match status" value="1"/>
</dbReference>
<dbReference type="CTD" id="188635"/>
<dbReference type="HOGENOM" id="CLU_1035238_0_0_1"/>
<feature type="chain" id="PRO_5004156735" evidence="1">
    <location>
        <begin position="19"/>
        <end position="216"/>
    </location>
</feature>
<dbReference type="GeneID" id="188635"/>
<dbReference type="AlphaFoldDB" id="O01253"/>
<proteinExistence type="predicted"/>
<dbReference type="PhylomeDB" id="O01253"/>
<keyword evidence="4" id="KW-1185">Reference proteome</keyword>
<dbReference type="PANTHER" id="PTHR23124:SF136">
    <property type="entry name" value="C-TYPE LECTIN DOMAIN-CONTAINING PROTEIN"/>
    <property type="match status" value="1"/>
</dbReference>
<dbReference type="Gene3D" id="3.10.100.10">
    <property type="entry name" value="Mannose-Binding Protein A, subunit A"/>
    <property type="match status" value="1"/>
</dbReference>
<dbReference type="SMART" id="SM00034">
    <property type="entry name" value="CLECT"/>
    <property type="match status" value="1"/>
</dbReference>
<dbReference type="OMA" id="HNCALMW"/>
<dbReference type="EMBL" id="BX284604">
    <property type="protein sequence ID" value="CAA92484.1"/>
    <property type="molecule type" value="Genomic_DNA"/>
</dbReference>
<dbReference type="Proteomes" id="UP000001940">
    <property type="component" value="Chromosome IV"/>
</dbReference>
<evidence type="ECO:0000259" key="2">
    <source>
        <dbReference type="SMART" id="SM00034"/>
    </source>
</evidence>
<evidence type="ECO:0000313" key="3">
    <source>
        <dbReference type="EMBL" id="CAA92484.1"/>
    </source>
</evidence>
<dbReference type="SUPFAM" id="SSF56436">
    <property type="entry name" value="C-type lectin-like"/>
    <property type="match status" value="1"/>
</dbReference>
<name>O01253_CAEEL</name>
<protein>
    <submittedName>
        <fullName evidence="3">C-type lectin domain-containing protein</fullName>
    </submittedName>
</protein>
<dbReference type="SMR" id="O01253"/>
<evidence type="ECO:0000313" key="5">
    <source>
        <dbReference type="WormBase" id="T20D3.1"/>
    </source>
</evidence>
<gene>
    <name evidence="3 5" type="primary">clec-183</name>
    <name evidence="3" type="ORF">CELE_T20D3.1</name>
    <name evidence="5" type="ORF">T20D3.1</name>
</gene>
<dbReference type="Bgee" id="WBGene00011855">
    <property type="expression patterns" value="Expressed in pharyngeal muscle cell (C elegans) and 1 other cell type or tissue"/>
</dbReference>
<dbReference type="InterPro" id="IPR001304">
    <property type="entry name" value="C-type_lectin-like"/>
</dbReference>
<dbReference type="UCSC" id="T20D3.1">
    <property type="organism name" value="c. elegans"/>
</dbReference>
<evidence type="ECO:0000313" key="4">
    <source>
        <dbReference type="Proteomes" id="UP000001940"/>
    </source>
</evidence>
<evidence type="ECO:0000256" key="1">
    <source>
        <dbReference type="SAM" id="SignalP"/>
    </source>
</evidence>
<dbReference type="eggNOG" id="KOG4297">
    <property type="taxonomic scope" value="Eukaryota"/>
</dbReference>
<dbReference type="FunCoup" id="O01253">
    <property type="interactions" value="3"/>
</dbReference>
<keyword evidence="1" id="KW-0732">Signal</keyword>
<dbReference type="PIR" id="T25025">
    <property type="entry name" value="T25025"/>
</dbReference>
<dbReference type="AGR" id="WB:WBGene00011855"/>
<feature type="signal peptide" evidence="1">
    <location>
        <begin position="1"/>
        <end position="18"/>
    </location>
</feature>
<organism evidence="3 4">
    <name type="scientific">Caenorhabditis elegans</name>
    <dbReference type="NCBI Taxonomy" id="6239"/>
    <lineage>
        <taxon>Eukaryota</taxon>
        <taxon>Metazoa</taxon>
        <taxon>Ecdysozoa</taxon>
        <taxon>Nematoda</taxon>
        <taxon>Chromadorea</taxon>
        <taxon>Rhabditida</taxon>
        <taxon>Rhabditina</taxon>
        <taxon>Rhabditomorpha</taxon>
        <taxon>Rhabditoidea</taxon>
        <taxon>Rhabditidae</taxon>
        <taxon>Peloderinae</taxon>
        <taxon>Caenorhabditis</taxon>
    </lineage>
</organism>
<reference evidence="3 4" key="1">
    <citation type="journal article" date="1998" name="Science">
        <title>Genome sequence of the nematode C. elegans: a platform for investigating biology.</title>
        <authorList>
            <consortium name="The C. elegans sequencing consortium"/>
            <person name="Sulson J.E."/>
            <person name="Waterston R."/>
        </authorList>
    </citation>
    <scope>NUCLEOTIDE SEQUENCE [LARGE SCALE GENOMIC DNA]</scope>
    <source>
        <strain evidence="3 4">Bristol N2</strain>
    </source>
</reference>
<accession>O01253</accession>
<dbReference type="InterPro" id="IPR016187">
    <property type="entry name" value="CTDL_fold"/>
</dbReference>
<dbReference type="PaxDb" id="6239-T20D3.1"/>
<dbReference type="CDD" id="cd00037">
    <property type="entry name" value="CLECT"/>
    <property type="match status" value="1"/>
</dbReference>
<dbReference type="InParanoid" id="O01253"/>
<dbReference type="RefSeq" id="NP_501639.1">
    <property type="nucleotide sequence ID" value="NM_069238.2"/>
</dbReference>
<dbReference type="KEGG" id="cel:CELE_T20D3.1"/>
<sequence length="216" mass="23660">MRLLPVTLLLGAVIFVSTKSTCRTRTKPPSTVPMNEVTEAVTTKKASNVTVKPTTCEASWTRVERSIGGWCLKVYNGFVHQDQASQACIRIGAELSGSESSAERAVIARLGKERMLAASDYKFGTIRVGIARPTTTRAWALTDGNNDGGQQGIQWSKGEPQLGPTSGYSHNCALMWIWASTGTSPYEHGKYFHKFVHLLGRTCTEDLFVESVLLDF</sequence>
<dbReference type="WormBase" id="T20D3.1">
    <property type="protein sequence ID" value="CE03670"/>
    <property type="gene ID" value="WBGene00011855"/>
    <property type="gene designation" value="clec-183"/>
</dbReference>
<dbReference type="OrthoDB" id="5831166at2759"/>
<feature type="domain" description="C-type lectin" evidence="2">
    <location>
        <begin position="56"/>
        <end position="194"/>
    </location>
</feature>
<dbReference type="InterPro" id="IPR016186">
    <property type="entry name" value="C-type_lectin-like/link_sf"/>
</dbReference>